<gene>
    <name evidence="1" type="ORF">EUX55_03430</name>
</gene>
<organism evidence="1 2">
    <name type="scientific">Haemophilus haemolyticus</name>
    <dbReference type="NCBI Taxonomy" id="726"/>
    <lineage>
        <taxon>Bacteria</taxon>
        <taxon>Pseudomonadati</taxon>
        <taxon>Pseudomonadota</taxon>
        <taxon>Gammaproteobacteria</taxon>
        <taxon>Pasteurellales</taxon>
        <taxon>Pasteurellaceae</taxon>
        <taxon>Haemophilus</taxon>
    </lineage>
</organism>
<comment type="caution">
    <text evidence="1">The sequence shown here is derived from an EMBL/GenBank/DDBJ whole genome shotgun (WGS) entry which is preliminary data.</text>
</comment>
<dbReference type="EMBL" id="SDPK01000012">
    <property type="protein sequence ID" value="TPH00550.1"/>
    <property type="molecule type" value="Genomic_DNA"/>
</dbReference>
<evidence type="ECO:0000313" key="1">
    <source>
        <dbReference type="EMBL" id="TPH00550.1"/>
    </source>
</evidence>
<dbReference type="AlphaFoldDB" id="A0A502JN56"/>
<evidence type="ECO:0000313" key="2">
    <source>
        <dbReference type="Proteomes" id="UP000317926"/>
    </source>
</evidence>
<reference evidence="1 2" key="1">
    <citation type="submission" date="2019-01" db="EMBL/GenBank/DDBJ databases">
        <title>Comparative genomic analysis identifies haemin-independent Haemophilus haemolyticus: a formal re-classification of Haemophilus intermedius.</title>
        <authorList>
            <person name="Harris T.M."/>
            <person name="Price E.P."/>
            <person name="Sarovich D.S."/>
            <person name="Norskov-Lauritsen N."/>
            <person name="Beissbarth J."/>
            <person name="Chang A.B."/>
            <person name="Smith-Vaughan H.C."/>
        </authorList>
    </citation>
    <scope>NUCLEOTIDE SEQUENCE [LARGE SCALE GENOMIC DNA]</scope>
    <source>
        <strain evidence="1 2">PN24</strain>
    </source>
</reference>
<proteinExistence type="predicted"/>
<dbReference type="RefSeq" id="WP_140519045.1">
    <property type="nucleotide sequence ID" value="NZ_JACBKC010000012.1"/>
</dbReference>
<protein>
    <submittedName>
        <fullName evidence="1">Uncharacterized protein</fullName>
    </submittedName>
</protein>
<name>A0A502JN56_HAEHA</name>
<dbReference type="Proteomes" id="UP000317926">
    <property type="component" value="Unassembled WGS sequence"/>
</dbReference>
<accession>A0A502JN56</accession>
<sequence length="119" mass="13759">MSSTIKQILFILGIVVFFFLLKNTGSNNTPSFETLLNDIEHCLEDQEVTLVESPKEMFQMCSNESDDLDDISLCMENTNIQVEDTPAELFKQCKKSIFDFYDYVDSMSESQDSYEPRVR</sequence>